<gene>
    <name evidence="2" type="ORF">NCTC11466_04190</name>
</gene>
<dbReference type="InterPro" id="IPR008966">
    <property type="entry name" value="Adhesion_dom_sf"/>
</dbReference>
<keyword evidence="1" id="KW-0732">Signal</keyword>
<dbReference type="AlphaFoldDB" id="A0A447V7N6"/>
<dbReference type="Gene3D" id="2.60.40.1090">
    <property type="entry name" value="Fimbrial-type adhesion domain"/>
    <property type="match status" value="1"/>
</dbReference>
<feature type="signal peptide" evidence="1">
    <location>
        <begin position="1"/>
        <end position="25"/>
    </location>
</feature>
<reference evidence="2 3" key="1">
    <citation type="submission" date="2018-12" db="EMBL/GenBank/DDBJ databases">
        <authorList>
            <consortium name="Pathogen Informatics"/>
        </authorList>
    </citation>
    <scope>NUCLEOTIDE SEQUENCE [LARGE SCALE GENOMIC DNA]</scope>
    <source>
        <strain evidence="2 3">NCTC11466</strain>
    </source>
</reference>
<feature type="chain" id="PRO_5019321891" evidence="1">
    <location>
        <begin position="26"/>
        <end position="194"/>
    </location>
</feature>
<proteinExistence type="predicted"/>
<evidence type="ECO:0000256" key="1">
    <source>
        <dbReference type="SAM" id="SignalP"/>
    </source>
</evidence>
<dbReference type="GO" id="GO:0009289">
    <property type="term" value="C:pilus"/>
    <property type="evidence" value="ECO:0007669"/>
    <property type="project" value="InterPro"/>
</dbReference>
<dbReference type="InterPro" id="IPR036937">
    <property type="entry name" value="Adhesion_dom_fimbrial_sf"/>
</dbReference>
<evidence type="ECO:0000313" key="2">
    <source>
        <dbReference type="EMBL" id="VEC01356.1"/>
    </source>
</evidence>
<dbReference type="GO" id="GO:0007155">
    <property type="term" value="P:cell adhesion"/>
    <property type="evidence" value="ECO:0007669"/>
    <property type="project" value="InterPro"/>
</dbReference>
<keyword evidence="3" id="KW-1185">Reference proteome</keyword>
<protein>
    <submittedName>
        <fullName evidence="2">P pilus assembly protein, pilin FimA</fullName>
    </submittedName>
</protein>
<dbReference type="EMBL" id="LR134201">
    <property type="protein sequence ID" value="VEC01356.1"/>
    <property type="molecule type" value="Genomic_DNA"/>
</dbReference>
<dbReference type="Proteomes" id="UP000274122">
    <property type="component" value="Chromosome"/>
</dbReference>
<accession>A0A447V7N6</accession>
<name>A0A447V7N6_9ENTR</name>
<organism evidence="2 3">
    <name type="scientific">Cedecea lapagei</name>
    <dbReference type="NCBI Taxonomy" id="158823"/>
    <lineage>
        <taxon>Bacteria</taxon>
        <taxon>Pseudomonadati</taxon>
        <taxon>Pseudomonadota</taxon>
        <taxon>Gammaproteobacteria</taxon>
        <taxon>Enterobacterales</taxon>
        <taxon>Enterobacteriaceae</taxon>
        <taxon>Cedecea</taxon>
    </lineage>
</organism>
<dbReference type="KEGG" id="clap:NCTC11466_04190"/>
<evidence type="ECO:0000313" key="3">
    <source>
        <dbReference type="Proteomes" id="UP000274122"/>
    </source>
</evidence>
<dbReference type="RefSeq" id="WP_126357850.1">
    <property type="nucleotide sequence ID" value="NZ_LR134201.1"/>
</dbReference>
<sequence length="194" mass="19454">MRGWRVSGTAACIAVPLLLSASVKAADSQEITFNIKILAGTCTVQAADVAFGTLSGPEAIGKNWVPLGGIKPLSVTLSNCAGTQTVGAPKLTMTAAPGSAVLAGSENKLFRDSSSTSRGLGIGIYRVSSPDTSSSKDFFANGSAVQIGAPGAGWSSLNQVYGYAAGVSCGSTCTAANLGSGTLKASVIFTFSYD</sequence>
<dbReference type="SUPFAM" id="SSF49401">
    <property type="entry name" value="Bacterial adhesins"/>
    <property type="match status" value="1"/>
</dbReference>